<evidence type="ECO:0000313" key="2">
    <source>
        <dbReference type="Proteomes" id="UP000235371"/>
    </source>
</evidence>
<dbReference type="GeneID" id="36578524"/>
<keyword evidence="2" id="KW-1185">Reference proteome</keyword>
<dbReference type="RefSeq" id="XP_024731337.1">
    <property type="nucleotide sequence ID" value="XM_024870442.1"/>
</dbReference>
<dbReference type="AlphaFoldDB" id="A0A2J6SUT2"/>
<protein>
    <submittedName>
        <fullName evidence="1">Uncharacterized protein</fullName>
    </submittedName>
</protein>
<dbReference type="EMBL" id="KZ613865">
    <property type="protein sequence ID" value="PMD54433.1"/>
    <property type="molecule type" value="Genomic_DNA"/>
</dbReference>
<dbReference type="Proteomes" id="UP000235371">
    <property type="component" value="Unassembled WGS sequence"/>
</dbReference>
<accession>A0A2J6SUT2</accession>
<organism evidence="1 2">
    <name type="scientific">Hyaloscypha bicolor E</name>
    <dbReference type="NCBI Taxonomy" id="1095630"/>
    <lineage>
        <taxon>Eukaryota</taxon>
        <taxon>Fungi</taxon>
        <taxon>Dikarya</taxon>
        <taxon>Ascomycota</taxon>
        <taxon>Pezizomycotina</taxon>
        <taxon>Leotiomycetes</taxon>
        <taxon>Helotiales</taxon>
        <taxon>Hyaloscyphaceae</taxon>
        <taxon>Hyaloscypha</taxon>
        <taxon>Hyaloscypha bicolor</taxon>
    </lineage>
</organism>
<sequence>MSDLQERRLLKVGKLFCWTELRENTRRVRTERCAGEAATKKIEDLRRNLFGVLLVRQTRKKAGTPTSLQSALPAQLPCTHDSYPLPLPPLLSFFLHFFACAPFAQLVLYLLLPIHEEYQFCCFCSYCDFLAQLKASYEIDSTLSRCSPSLCAPIDPLLRCQYSHLHPHPPIQYSPKPMYRFICQPQDLPRS</sequence>
<name>A0A2J6SUT2_9HELO</name>
<evidence type="ECO:0000313" key="1">
    <source>
        <dbReference type="EMBL" id="PMD54433.1"/>
    </source>
</evidence>
<reference evidence="1 2" key="1">
    <citation type="submission" date="2016-04" db="EMBL/GenBank/DDBJ databases">
        <title>A degradative enzymes factory behind the ericoid mycorrhizal symbiosis.</title>
        <authorList>
            <consortium name="DOE Joint Genome Institute"/>
            <person name="Martino E."/>
            <person name="Morin E."/>
            <person name="Grelet G."/>
            <person name="Kuo A."/>
            <person name="Kohler A."/>
            <person name="Daghino S."/>
            <person name="Barry K."/>
            <person name="Choi C."/>
            <person name="Cichocki N."/>
            <person name="Clum A."/>
            <person name="Copeland A."/>
            <person name="Hainaut M."/>
            <person name="Haridas S."/>
            <person name="Labutti K."/>
            <person name="Lindquist E."/>
            <person name="Lipzen A."/>
            <person name="Khouja H.-R."/>
            <person name="Murat C."/>
            <person name="Ohm R."/>
            <person name="Olson A."/>
            <person name="Spatafora J."/>
            <person name="Veneault-Fourrey C."/>
            <person name="Henrissat B."/>
            <person name="Grigoriev I."/>
            <person name="Martin F."/>
            <person name="Perotto S."/>
        </authorList>
    </citation>
    <scope>NUCLEOTIDE SEQUENCE [LARGE SCALE GENOMIC DNA]</scope>
    <source>
        <strain evidence="1 2">E</strain>
    </source>
</reference>
<proteinExistence type="predicted"/>
<dbReference type="InParanoid" id="A0A2J6SUT2"/>
<gene>
    <name evidence="1" type="ORF">K444DRAFT_129282</name>
</gene>